<dbReference type="GO" id="GO:0046872">
    <property type="term" value="F:metal ion binding"/>
    <property type="evidence" value="ECO:0007669"/>
    <property type="project" value="UniProtKB-KW"/>
</dbReference>
<dbReference type="CDD" id="cd02909">
    <property type="entry name" value="cupin_pirin_N"/>
    <property type="match status" value="1"/>
</dbReference>
<name>A0A1H0DH55_9GAMM</name>
<proteinExistence type="inferred from homology"/>
<dbReference type="Gene3D" id="2.60.120.10">
    <property type="entry name" value="Jelly Rolls"/>
    <property type="match status" value="1"/>
</dbReference>
<dbReference type="InterPro" id="IPR012093">
    <property type="entry name" value="Pirin"/>
</dbReference>
<feature type="domain" description="Pirin N-terminal" evidence="4">
    <location>
        <begin position="41"/>
        <end position="140"/>
    </location>
</feature>
<dbReference type="OrthoDB" id="9780903at2"/>
<protein>
    <recommendedName>
        <fullName evidence="8">Pirin</fullName>
    </recommendedName>
</protein>
<feature type="binding site" evidence="2">
    <location>
        <position position="78"/>
    </location>
    <ligand>
        <name>Fe cation</name>
        <dbReference type="ChEBI" id="CHEBI:24875"/>
    </ligand>
</feature>
<dbReference type="EMBL" id="FNIV01000001">
    <property type="protein sequence ID" value="SDN69379.1"/>
    <property type="molecule type" value="Genomic_DNA"/>
</dbReference>
<reference evidence="7" key="1">
    <citation type="submission" date="2016-10" db="EMBL/GenBank/DDBJ databases">
        <authorList>
            <person name="Varghese N."/>
            <person name="Submissions S."/>
        </authorList>
    </citation>
    <scope>NUCLEOTIDE SEQUENCE [LARGE SCALE GENOMIC DNA]</scope>
    <source>
        <strain evidence="7">CGMCC 1.6444</strain>
    </source>
</reference>
<organism evidence="6 7">
    <name type="scientific">Halomonas shengliensis</name>
    <dbReference type="NCBI Taxonomy" id="419597"/>
    <lineage>
        <taxon>Bacteria</taxon>
        <taxon>Pseudomonadati</taxon>
        <taxon>Pseudomonadota</taxon>
        <taxon>Gammaproteobacteria</taxon>
        <taxon>Oceanospirillales</taxon>
        <taxon>Halomonadaceae</taxon>
        <taxon>Halomonas</taxon>
    </lineage>
</organism>
<dbReference type="PIRSF" id="PIRSF006232">
    <property type="entry name" value="Pirin"/>
    <property type="match status" value="1"/>
</dbReference>
<dbReference type="InterPro" id="IPR011051">
    <property type="entry name" value="RmlC_Cupin_sf"/>
</dbReference>
<dbReference type="CDD" id="cd02247">
    <property type="entry name" value="cupin_pirin_C"/>
    <property type="match status" value="1"/>
</dbReference>
<dbReference type="Proteomes" id="UP000199075">
    <property type="component" value="Unassembled WGS sequence"/>
</dbReference>
<evidence type="ECO:0000259" key="5">
    <source>
        <dbReference type="Pfam" id="PF05726"/>
    </source>
</evidence>
<evidence type="ECO:0000256" key="1">
    <source>
        <dbReference type="ARBA" id="ARBA00008416"/>
    </source>
</evidence>
<dbReference type="InterPro" id="IPR014710">
    <property type="entry name" value="RmlC-like_jellyroll"/>
</dbReference>
<keyword evidence="2" id="KW-0408">Iron</keyword>
<keyword evidence="7" id="KW-1185">Reference proteome</keyword>
<evidence type="ECO:0000259" key="4">
    <source>
        <dbReference type="Pfam" id="PF02678"/>
    </source>
</evidence>
<evidence type="ECO:0000313" key="6">
    <source>
        <dbReference type="EMBL" id="SDN69379.1"/>
    </source>
</evidence>
<evidence type="ECO:0000256" key="3">
    <source>
        <dbReference type="RuleBase" id="RU003457"/>
    </source>
</evidence>
<accession>A0A1H0DH55</accession>
<feature type="binding site" evidence="2">
    <location>
        <position position="122"/>
    </location>
    <ligand>
        <name>Fe cation</name>
        <dbReference type="ChEBI" id="CHEBI:24875"/>
    </ligand>
</feature>
<feature type="binding site" evidence="2">
    <location>
        <position position="124"/>
    </location>
    <ligand>
        <name>Fe cation</name>
        <dbReference type="ChEBI" id="CHEBI:24875"/>
    </ligand>
</feature>
<keyword evidence="2" id="KW-0479">Metal-binding</keyword>
<dbReference type="SUPFAM" id="SSF51182">
    <property type="entry name" value="RmlC-like cupins"/>
    <property type="match status" value="1"/>
</dbReference>
<comment type="similarity">
    <text evidence="1 3">Belongs to the pirin family.</text>
</comment>
<dbReference type="Pfam" id="PF02678">
    <property type="entry name" value="Pirin"/>
    <property type="match status" value="1"/>
</dbReference>
<evidence type="ECO:0000313" key="7">
    <source>
        <dbReference type="Proteomes" id="UP000199075"/>
    </source>
</evidence>
<dbReference type="PANTHER" id="PTHR13903">
    <property type="entry name" value="PIRIN-RELATED"/>
    <property type="match status" value="1"/>
</dbReference>
<evidence type="ECO:0008006" key="8">
    <source>
        <dbReference type="Google" id="ProtNLM"/>
    </source>
</evidence>
<dbReference type="InterPro" id="IPR008778">
    <property type="entry name" value="Pirin_C_dom"/>
</dbReference>
<feature type="domain" description="Pirin C-terminal" evidence="5">
    <location>
        <begin position="192"/>
        <end position="289"/>
    </location>
</feature>
<sequence length="314" mass="34062">MSNLIKDATASSSLDCPVVEGRRQVQHVPARTAEVGGIPLHRALPSRQRRLVGAWCFLDHAGPVVFKGDSRGMQVGPHPHIGLQTFTWMIAGEVLHRDSLGSEQVIRPGQVNLMTAGRGISHTEQSLPDDPQLHAAQLWIALPHAHRHTAPRFDHYPDLPVWREAGATLTLLVGEFDGREAPTLTFSPLVGVDLAAEHDATLTLPLNPAFEYALLPLEGAPSLAGEALAVDELAYLGRGRDAITLALPAGARALLIGGEPLGEEVLIWWNFVGHDKAEIAAAQREWEAGGERFGRVAGFSFEERLMPPPLPWKV</sequence>
<dbReference type="Pfam" id="PF05726">
    <property type="entry name" value="Pirin_C"/>
    <property type="match status" value="1"/>
</dbReference>
<dbReference type="PANTHER" id="PTHR13903:SF8">
    <property type="entry name" value="PIRIN"/>
    <property type="match status" value="1"/>
</dbReference>
<dbReference type="STRING" id="419597.SAMN04487957_101409"/>
<dbReference type="InterPro" id="IPR003829">
    <property type="entry name" value="Pirin_N_dom"/>
</dbReference>
<dbReference type="AlphaFoldDB" id="A0A1H0DH55"/>
<gene>
    <name evidence="6" type="ORF">SAMN04487957_101409</name>
</gene>
<comment type="cofactor">
    <cofactor evidence="2">
        <name>Fe cation</name>
        <dbReference type="ChEBI" id="CHEBI:24875"/>
    </cofactor>
    <text evidence="2">Binds 1 Fe cation per subunit.</text>
</comment>
<evidence type="ECO:0000256" key="2">
    <source>
        <dbReference type="PIRSR" id="PIRSR006232-1"/>
    </source>
</evidence>
<dbReference type="RefSeq" id="WP_089676632.1">
    <property type="nucleotide sequence ID" value="NZ_FNIV01000001.1"/>
</dbReference>
<feature type="binding site" evidence="2">
    <location>
        <position position="80"/>
    </location>
    <ligand>
        <name>Fe cation</name>
        <dbReference type="ChEBI" id="CHEBI:24875"/>
    </ligand>
</feature>